<dbReference type="AlphaFoldDB" id="A0AAV4BSX7"/>
<dbReference type="EMBL" id="BLXT01005511">
    <property type="protein sequence ID" value="GFO23545.1"/>
    <property type="molecule type" value="Genomic_DNA"/>
</dbReference>
<accession>A0AAV4BSX7</accession>
<organism evidence="1 2">
    <name type="scientific">Plakobranchus ocellatus</name>
    <dbReference type="NCBI Taxonomy" id="259542"/>
    <lineage>
        <taxon>Eukaryota</taxon>
        <taxon>Metazoa</taxon>
        <taxon>Spiralia</taxon>
        <taxon>Lophotrochozoa</taxon>
        <taxon>Mollusca</taxon>
        <taxon>Gastropoda</taxon>
        <taxon>Heterobranchia</taxon>
        <taxon>Euthyneura</taxon>
        <taxon>Panpulmonata</taxon>
        <taxon>Sacoglossa</taxon>
        <taxon>Placobranchoidea</taxon>
        <taxon>Plakobranchidae</taxon>
        <taxon>Plakobranchus</taxon>
    </lineage>
</organism>
<gene>
    <name evidence="1" type="ORF">PoB_005005000</name>
</gene>
<protein>
    <submittedName>
        <fullName evidence="1">Uncharacterized protein</fullName>
    </submittedName>
</protein>
<proteinExistence type="predicted"/>
<name>A0AAV4BSX7_9GAST</name>
<keyword evidence="2" id="KW-1185">Reference proteome</keyword>
<comment type="caution">
    <text evidence="1">The sequence shown here is derived from an EMBL/GenBank/DDBJ whole genome shotgun (WGS) entry which is preliminary data.</text>
</comment>
<reference evidence="1 2" key="1">
    <citation type="journal article" date="2021" name="Elife">
        <title>Chloroplast acquisition without the gene transfer in kleptoplastic sea slugs, Plakobranchus ocellatus.</title>
        <authorList>
            <person name="Maeda T."/>
            <person name="Takahashi S."/>
            <person name="Yoshida T."/>
            <person name="Shimamura S."/>
            <person name="Takaki Y."/>
            <person name="Nagai Y."/>
            <person name="Toyoda A."/>
            <person name="Suzuki Y."/>
            <person name="Arimoto A."/>
            <person name="Ishii H."/>
            <person name="Satoh N."/>
            <person name="Nishiyama T."/>
            <person name="Hasebe M."/>
            <person name="Maruyama T."/>
            <person name="Minagawa J."/>
            <person name="Obokata J."/>
            <person name="Shigenobu S."/>
        </authorList>
    </citation>
    <scope>NUCLEOTIDE SEQUENCE [LARGE SCALE GENOMIC DNA]</scope>
</reference>
<evidence type="ECO:0000313" key="1">
    <source>
        <dbReference type="EMBL" id="GFO23545.1"/>
    </source>
</evidence>
<evidence type="ECO:0000313" key="2">
    <source>
        <dbReference type="Proteomes" id="UP000735302"/>
    </source>
</evidence>
<dbReference type="Proteomes" id="UP000735302">
    <property type="component" value="Unassembled WGS sequence"/>
</dbReference>
<sequence>MKKRKTGIRKKLDRWCGRDESIQISEEVNNKAGRPEGWMHGWRGGWKDKWMDGWMDCHDYRRADGGRHQITISQYLT</sequence>